<evidence type="ECO:0000313" key="1">
    <source>
        <dbReference type="EMBL" id="ESA20206.1"/>
    </source>
</evidence>
<sequence>MVNFLDKTYKKNVTKISEVTDMLTSKQDEQDLLQFYKASSENIRLASCILSKQLQVNASKLTCNLKNCKDSSQFSLVTPSKKVQTCNF</sequence>
<accession>U9UX82</accession>
<dbReference type="EMBL" id="KI277550">
    <property type="protein sequence ID" value="ESA20206.1"/>
    <property type="molecule type" value="Genomic_DNA"/>
</dbReference>
<organism evidence="1">
    <name type="scientific">Rhizophagus irregularis (strain DAOM 181602 / DAOM 197198 / MUCL 43194)</name>
    <name type="common">Arbuscular mycorrhizal fungus</name>
    <name type="synonym">Glomus intraradices</name>
    <dbReference type="NCBI Taxonomy" id="747089"/>
    <lineage>
        <taxon>Eukaryota</taxon>
        <taxon>Fungi</taxon>
        <taxon>Fungi incertae sedis</taxon>
        <taxon>Mucoromycota</taxon>
        <taxon>Glomeromycotina</taxon>
        <taxon>Glomeromycetes</taxon>
        <taxon>Glomerales</taxon>
        <taxon>Glomeraceae</taxon>
        <taxon>Rhizophagus</taxon>
    </lineage>
</organism>
<dbReference type="AlphaFoldDB" id="U9UX82"/>
<name>U9UX82_RHIID</name>
<proteinExistence type="predicted"/>
<protein>
    <submittedName>
        <fullName evidence="1">Uncharacterized protein</fullName>
    </submittedName>
</protein>
<gene>
    <name evidence="1" type="ORF">GLOINDRAFT_18773</name>
</gene>
<dbReference type="HOGENOM" id="CLU_2470205_0_0_1"/>
<reference evidence="1" key="1">
    <citation type="submission" date="2013-07" db="EMBL/GenBank/DDBJ databases">
        <title>The genome of an arbuscular mycorrhizal fungus provides insights into the evolution of the oldest plant symbiosis.</title>
        <authorList>
            <consortium name="DOE Joint Genome Institute"/>
            <person name="Tisserant E."/>
            <person name="Malbreil M."/>
            <person name="Kuo A."/>
            <person name="Kohler A."/>
            <person name="Symeonidi A."/>
            <person name="Balestrini R."/>
            <person name="Charron P."/>
            <person name="Duensing N."/>
            <person name="Frei-dit-Frey N."/>
            <person name="Gianinazzi-Pearson V."/>
            <person name="Gilbert B."/>
            <person name="Handa Y."/>
            <person name="Hijri M."/>
            <person name="Kaul R."/>
            <person name="Kawaguchi M."/>
            <person name="Krajinski F."/>
            <person name="Lammers P."/>
            <person name="Lapierre D."/>
            <person name="Masclaux F.G."/>
            <person name="Murat C."/>
            <person name="Morin E."/>
            <person name="Ndikumana S."/>
            <person name="Pagni M."/>
            <person name="Petitpierre D."/>
            <person name="Requena N."/>
            <person name="Rosikiewicz P."/>
            <person name="Riley R."/>
            <person name="Saito K."/>
            <person name="San Clemente H."/>
            <person name="Shapiro H."/>
            <person name="van Tuinen D."/>
            <person name="Becard G."/>
            <person name="Bonfante P."/>
            <person name="Paszkowski U."/>
            <person name="Shachar-Hill Y."/>
            <person name="Young J.P."/>
            <person name="Sanders I.R."/>
            <person name="Henrissat B."/>
            <person name="Rensing S.A."/>
            <person name="Grigoriev I.V."/>
            <person name="Corradi N."/>
            <person name="Roux C."/>
            <person name="Martin F."/>
        </authorList>
    </citation>
    <scope>NUCLEOTIDE SEQUENCE</scope>
    <source>
        <strain evidence="1">DAOM 197198</strain>
    </source>
</reference>